<sequence length="635" mass="67788">MIDPGHPFSVAYADVIAALEQRLRDGTEQPARWRFVHQSTVTAYELPREAEELTSVSALAKRAYKTFVAGTDYVFTNNRLVWRANGARPDEAAKVDVEYIYRERPAGLTDFNEGSVAGTLVRAVARELKNVYEQMDAAYRRAFIDIATDVALDNVVALLGIIRNPAVKARGHVIYVRPNAASQPVVIPAGSRVADTRGKTFLTVAEATIDTFKDEFETHAGGVVHTSEKIATVLGIWPRSDAPNPATTLATKPTTPQEPFGADERTITLADGVRPKGELRIRYAPKSVTVEVEAAQPGPEGDVNAGTVTVMPTPPAGISGVTNEQPIEGGRLPEPDDQLRERARHALERAGNATLDALRFAVLGIEGIDEVEVSDHQSDDSLPLGDVRVRYSASGDLARVRLDVAATIEATRAAGIRVVADMIETVLVSGVFYLIPDVEPPPGITDRFVSAVLAEFETLRIGAPLSVRRLSALAFQIGGLADVAEAQLDALGAPAQDPLTVGPAQRVQPDEANLRAVLLAGLRLDSFSTSKKVTSYKLQLVDAGGNAMNVRGTLALDLDVEIAAVLKTAPDQPPQHIDTVAKRLELSAGPTATVAISVADAPNFRADQHLPQVTVTISAKAFPGLSAVKATADFS</sequence>
<protein>
    <submittedName>
        <fullName evidence="2">Baseplate J/gp47 family protein</fullName>
    </submittedName>
</protein>
<keyword evidence="3" id="KW-1185">Reference proteome</keyword>
<dbReference type="Pfam" id="PF04865">
    <property type="entry name" value="Baseplate_J"/>
    <property type="match status" value="1"/>
</dbReference>
<feature type="domain" description="Baseplate protein J-like barrel" evidence="1">
    <location>
        <begin position="286"/>
        <end position="330"/>
    </location>
</feature>
<comment type="caution">
    <text evidence="2">The sequence shown here is derived from an EMBL/GenBank/DDBJ whole genome shotgun (WGS) entry which is preliminary data.</text>
</comment>
<proteinExistence type="predicted"/>
<dbReference type="EMBL" id="JAPDOD010000077">
    <property type="protein sequence ID" value="MDA0166825.1"/>
    <property type="molecule type" value="Genomic_DNA"/>
</dbReference>
<dbReference type="AlphaFoldDB" id="A0A9X3N1U1"/>
<evidence type="ECO:0000313" key="3">
    <source>
        <dbReference type="Proteomes" id="UP001149140"/>
    </source>
</evidence>
<dbReference type="Proteomes" id="UP001149140">
    <property type="component" value="Unassembled WGS sequence"/>
</dbReference>
<organism evidence="2 3">
    <name type="scientific">Solirubrobacter ginsenosidimutans</name>
    <dbReference type="NCBI Taxonomy" id="490573"/>
    <lineage>
        <taxon>Bacteria</taxon>
        <taxon>Bacillati</taxon>
        <taxon>Actinomycetota</taxon>
        <taxon>Thermoleophilia</taxon>
        <taxon>Solirubrobacterales</taxon>
        <taxon>Solirubrobacteraceae</taxon>
        <taxon>Solirubrobacter</taxon>
    </lineage>
</organism>
<reference evidence="2" key="1">
    <citation type="submission" date="2022-10" db="EMBL/GenBank/DDBJ databases">
        <title>The WGS of Solirubrobacter ginsenosidimutans DSM 21036.</title>
        <authorList>
            <person name="Jiang Z."/>
        </authorList>
    </citation>
    <scope>NUCLEOTIDE SEQUENCE</scope>
    <source>
        <strain evidence="2">DSM 21036</strain>
    </source>
</reference>
<dbReference type="InterPro" id="IPR052399">
    <property type="entry name" value="Phage_Baseplate_Assmbl_Protein"/>
</dbReference>
<dbReference type="RefSeq" id="WP_270046079.1">
    <property type="nucleotide sequence ID" value="NZ_JAPDOD010000077.1"/>
</dbReference>
<name>A0A9X3N1U1_9ACTN</name>
<gene>
    <name evidence="2" type="ORF">OM076_41575</name>
</gene>
<dbReference type="PANTHER" id="PTHR37829:SF3">
    <property type="entry name" value="PROTEIN JAYE-RELATED"/>
    <property type="match status" value="1"/>
</dbReference>
<evidence type="ECO:0000313" key="2">
    <source>
        <dbReference type="EMBL" id="MDA0166825.1"/>
    </source>
</evidence>
<evidence type="ECO:0000259" key="1">
    <source>
        <dbReference type="Pfam" id="PF04865"/>
    </source>
</evidence>
<accession>A0A9X3N1U1</accession>
<dbReference type="PANTHER" id="PTHR37829">
    <property type="entry name" value="PHAGE-LIKE ELEMENT PBSX PROTEIN XKDT"/>
    <property type="match status" value="1"/>
</dbReference>
<dbReference type="InterPro" id="IPR006949">
    <property type="entry name" value="Barrel_Baseplate_J-like"/>
</dbReference>